<proteinExistence type="inferred from homology"/>
<dbReference type="GO" id="GO:0030973">
    <property type="term" value="F:molybdate ion binding"/>
    <property type="evidence" value="ECO:0007669"/>
    <property type="project" value="InterPro"/>
</dbReference>
<keyword evidence="3 7" id="KW-0479">Metal-binding</keyword>
<feature type="binding site" evidence="7">
    <location>
        <position position="164"/>
    </location>
    <ligand>
        <name>molybdate</name>
        <dbReference type="ChEBI" id="CHEBI:36264"/>
    </ligand>
</feature>
<evidence type="ECO:0000256" key="2">
    <source>
        <dbReference type="ARBA" id="ARBA00022505"/>
    </source>
</evidence>
<accession>A0A2T5P7R0</accession>
<keyword evidence="5" id="KW-0826">Tungsten</keyword>
<evidence type="ECO:0000256" key="5">
    <source>
        <dbReference type="ARBA" id="ARBA00023245"/>
    </source>
</evidence>
<dbReference type="InterPro" id="IPR005950">
    <property type="entry name" value="ModA"/>
</dbReference>
<gene>
    <name evidence="9" type="primary">modA</name>
    <name evidence="9" type="ORF">DBO85_15930</name>
</gene>
<dbReference type="AlphaFoldDB" id="A0A2T5P7R0"/>
<dbReference type="PANTHER" id="PTHR30632:SF14">
    <property type="entry name" value="TUNGSTATE_MOLYBDATE_CHROMATE-BINDING PROTEIN MODA"/>
    <property type="match status" value="1"/>
</dbReference>
<evidence type="ECO:0000256" key="3">
    <source>
        <dbReference type="ARBA" id="ARBA00022723"/>
    </source>
</evidence>
<feature type="signal peptide" evidence="8">
    <location>
        <begin position="1"/>
        <end position="20"/>
    </location>
</feature>
<dbReference type="SUPFAM" id="SSF53850">
    <property type="entry name" value="Periplasmic binding protein-like II"/>
    <property type="match status" value="1"/>
</dbReference>
<dbReference type="GO" id="GO:1901359">
    <property type="term" value="F:tungstate binding"/>
    <property type="evidence" value="ECO:0007669"/>
    <property type="project" value="UniProtKB-ARBA"/>
</dbReference>
<dbReference type="GO" id="GO:0046872">
    <property type="term" value="F:metal ion binding"/>
    <property type="evidence" value="ECO:0007669"/>
    <property type="project" value="UniProtKB-KW"/>
</dbReference>
<evidence type="ECO:0000256" key="6">
    <source>
        <dbReference type="ARBA" id="ARBA00062515"/>
    </source>
</evidence>
<feature type="chain" id="PRO_5015588811" evidence="8">
    <location>
        <begin position="21"/>
        <end position="249"/>
    </location>
</feature>
<comment type="similarity">
    <text evidence="1">Belongs to the bacterial solute-binding protein ModA family.</text>
</comment>
<dbReference type="RefSeq" id="WP_108108234.1">
    <property type="nucleotide sequence ID" value="NZ_QASN01000020.1"/>
</dbReference>
<sequence length="249" mass="26857">MRFRLVATIAALLISSPARAEQLLVAVAANFAEPMREIAAQFERDSGHAVRLAFGATGKLYAQISNGAPYDVLLAADEITAEKLVEQQLALADTRFTYATGRLVLWSAQPARVDSAGKVLAEGDFRRLAIASPAAAPYGAAAMDVLEALGLQHLSERLVRGESITHAYQFVASGNAELGFVARSQVYRDGRWLSGSGWEVPAELHRPLHQQAVQLSRSRDNPAASALLDYLRQPQIRALIASYGYGVSP</sequence>
<organism evidence="9 10">
    <name type="scientific">Pseudomonas mangrovi</name>
    <dbReference type="NCBI Taxonomy" id="2161748"/>
    <lineage>
        <taxon>Bacteria</taxon>
        <taxon>Pseudomonadati</taxon>
        <taxon>Pseudomonadota</taxon>
        <taxon>Gammaproteobacteria</taxon>
        <taxon>Pseudomonadales</taxon>
        <taxon>Pseudomonadaceae</taxon>
        <taxon>Pseudomonas</taxon>
    </lineage>
</organism>
<evidence type="ECO:0000256" key="8">
    <source>
        <dbReference type="SAM" id="SignalP"/>
    </source>
</evidence>
<dbReference type="InterPro" id="IPR050682">
    <property type="entry name" value="ModA/WtpA"/>
</dbReference>
<dbReference type="Pfam" id="PF13531">
    <property type="entry name" value="SBP_bac_11"/>
    <property type="match status" value="1"/>
</dbReference>
<dbReference type="OrthoDB" id="9785015at2"/>
<dbReference type="FunFam" id="3.40.190.10:FF:000035">
    <property type="entry name" value="Molybdate ABC transporter substrate-binding protein"/>
    <property type="match status" value="1"/>
</dbReference>
<dbReference type="InterPro" id="IPR044084">
    <property type="entry name" value="AvModA-like_subst-bd"/>
</dbReference>
<evidence type="ECO:0000313" key="9">
    <source>
        <dbReference type="EMBL" id="PTU73789.1"/>
    </source>
</evidence>
<evidence type="ECO:0000256" key="4">
    <source>
        <dbReference type="ARBA" id="ARBA00022729"/>
    </source>
</evidence>
<keyword evidence="4 8" id="KW-0732">Signal</keyword>
<evidence type="ECO:0000256" key="7">
    <source>
        <dbReference type="PIRSR" id="PIRSR004846-1"/>
    </source>
</evidence>
<dbReference type="NCBIfam" id="TIGR01256">
    <property type="entry name" value="modA"/>
    <property type="match status" value="1"/>
</dbReference>
<comment type="subunit">
    <text evidence="6">The complex is composed of two ATP-binding proteins (ModC), two transmembrane proteins (ModB) and a solute-binding protein (ModA).</text>
</comment>
<dbReference type="GO" id="GO:0015689">
    <property type="term" value="P:molybdate ion transport"/>
    <property type="evidence" value="ECO:0007669"/>
    <property type="project" value="InterPro"/>
</dbReference>
<reference evidence="9 10" key="1">
    <citation type="submission" date="2018-04" db="EMBL/GenBank/DDBJ databases">
        <title>Pseudomonas sp. nov., isolated from mangrove soil.</title>
        <authorList>
            <person name="Chen C."/>
        </authorList>
    </citation>
    <scope>NUCLEOTIDE SEQUENCE [LARGE SCALE GENOMIC DNA]</scope>
    <source>
        <strain evidence="9 10">TC-11</strain>
    </source>
</reference>
<dbReference type="PANTHER" id="PTHR30632">
    <property type="entry name" value="MOLYBDATE-BINDING PERIPLASMIC PROTEIN"/>
    <property type="match status" value="1"/>
</dbReference>
<name>A0A2T5P7R0_9PSED</name>
<dbReference type="PIRSF" id="PIRSF004846">
    <property type="entry name" value="ModA"/>
    <property type="match status" value="1"/>
</dbReference>
<feature type="binding site" evidence="7">
    <location>
        <position position="57"/>
    </location>
    <ligand>
        <name>molybdate</name>
        <dbReference type="ChEBI" id="CHEBI:36264"/>
    </ligand>
</feature>
<comment type="caution">
    <text evidence="9">The sequence shown here is derived from an EMBL/GenBank/DDBJ whole genome shotgun (WGS) entry which is preliminary data.</text>
</comment>
<evidence type="ECO:0000256" key="1">
    <source>
        <dbReference type="ARBA" id="ARBA00009175"/>
    </source>
</evidence>
<keyword evidence="2 7" id="KW-0500">Molybdenum</keyword>
<evidence type="ECO:0000313" key="10">
    <source>
        <dbReference type="Proteomes" id="UP000244064"/>
    </source>
</evidence>
<keyword evidence="10" id="KW-1185">Reference proteome</keyword>
<dbReference type="Gene3D" id="3.40.190.10">
    <property type="entry name" value="Periplasmic binding protein-like II"/>
    <property type="match status" value="2"/>
</dbReference>
<dbReference type="EMBL" id="QASN01000020">
    <property type="protein sequence ID" value="PTU73789.1"/>
    <property type="molecule type" value="Genomic_DNA"/>
</dbReference>
<dbReference type="Proteomes" id="UP000244064">
    <property type="component" value="Unassembled WGS sequence"/>
</dbReference>
<dbReference type="CDD" id="cd13539">
    <property type="entry name" value="PBP2_AvModA"/>
    <property type="match status" value="1"/>
</dbReference>
<protein>
    <submittedName>
        <fullName evidence="9">Molybdate ABC transporter substrate-binding protein</fullName>
    </submittedName>
</protein>